<name>A0A1T4P8S5_9HYPH</name>
<dbReference type="EMBL" id="FUXL01000003">
    <property type="protein sequence ID" value="SJZ87656.1"/>
    <property type="molecule type" value="Genomic_DNA"/>
</dbReference>
<dbReference type="RefSeq" id="WP_078707488.1">
    <property type="nucleotide sequence ID" value="NZ_FUXL01000003.1"/>
</dbReference>
<dbReference type="AlphaFoldDB" id="A0A1T4P8S5"/>
<evidence type="ECO:0000313" key="1">
    <source>
        <dbReference type="EMBL" id="SJZ87656.1"/>
    </source>
</evidence>
<accession>A0A1T4P8S5</accession>
<keyword evidence="2" id="KW-1185">Reference proteome</keyword>
<evidence type="ECO:0000313" key="2">
    <source>
        <dbReference type="Proteomes" id="UP000190135"/>
    </source>
</evidence>
<dbReference type="STRING" id="1365950.SAMN05428963_103386"/>
<gene>
    <name evidence="1" type="ORF">SAMN05428963_103386</name>
</gene>
<organism evidence="1 2">
    <name type="scientific">Consotaella salsifontis</name>
    <dbReference type="NCBI Taxonomy" id="1365950"/>
    <lineage>
        <taxon>Bacteria</taxon>
        <taxon>Pseudomonadati</taxon>
        <taxon>Pseudomonadota</taxon>
        <taxon>Alphaproteobacteria</taxon>
        <taxon>Hyphomicrobiales</taxon>
        <taxon>Aurantimonadaceae</taxon>
        <taxon>Consotaella</taxon>
    </lineage>
</organism>
<sequence length="69" mass="7070">MLNSSRTDGESPGVAILNSLFLAATSRHGSDLAAVLDDVREGVSALPPEDRKKALDALSLAVPVTAPGQ</sequence>
<proteinExistence type="predicted"/>
<reference evidence="1 2" key="1">
    <citation type="submission" date="2017-02" db="EMBL/GenBank/DDBJ databases">
        <authorList>
            <person name="Peterson S.W."/>
        </authorList>
    </citation>
    <scope>NUCLEOTIDE SEQUENCE [LARGE SCALE GENOMIC DNA]</scope>
    <source>
        <strain evidence="1 2">USBA 369</strain>
    </source>
</reference>
<dbReference type="Proteomes" id="UP000190135">
    <property type="component" value="Unassembled WGS sequence"/>
</dbReference>
<protein>
    <submittedName>
        <fullName evidence="1">Uncharacterized protein</fullName>
    </submittedName>
</protein>